<dbReference type="InParanoid" id="A0A2G5DNE8"/>
<proteinExistence type="predicted"/>
<evidence type="ECO:0000313" key="1">
    <source>
        <dbReference type="EMBL" id="PIA45044.1"/>
    </source>
</evidence>
<dbReference type="SUPFAM" id="SSF53474">
    <property type="entry name" value="alpha/beta-Hydrolases"/>
    <property type="match status" value="1"/>
</dbReference>
<accession>A0A2G5DNE8</accession>
<reference evidence="1 2" key="1">
    <citation type="submission" date="2017-09" db="EMBL/GenBank/DDBJ databases">
        <title>WGS assembly of Aquilegia coerulea Goldsmith.</title>
        <authorList>
            <person name="Hodges S."/>
            <person name="Kramer E."/>
            <person name="Nordborg M."/>
            <person name="Tomkins J."/>
            <person name="Borevitz J."/>
            <person name="Derieg N."/>
            <person name="Yan J."/>
            <person name="Mihaltcheva S."/>
            <person name="Hayes R.D."/>
            <person name="Rokhsar D."/>
        </authorList>
    </citation>
    <scope>NUCLEOTIDE SEQUENCE [LARGE SCALE GENOMIC DNA]</scope>
    <source>
        <strain evidence="2">cv. Goldsmith</strain>
    </source>
</reference>
<dbReference type="GO" id="GO:0015996">
    <property type="term" value="P:chlorophyll catabolic process"/>
    <property type="evidence" value="ECO:0007669"/>
    <property type="project" value="UniProtKB-UniPathway"/>
</dbReference>
<dbReference type="OrthoDB" id="1737444at2759"/>
<dbReference type="PANTHER" id="PTHR33428">
    <property type="entry name" value="CHLOROPHYLLASE-2, CHLOROPLASTIC"/>
    <property type="match status" value="1"/>
</dbReference>
<gene>
    <name evidence="1" type="ORF">AQUCO_01700535v1</name>
</gene>
<protein>
    <submittedName>
        <fullName evidence="1">Uncharacterized protein</fullName>
    </submittedName>
</protein>
<name>A0A2G5DNE8_AQUCA</name>
<dbReference type="EMBL" id="KZ305034">
    <property type="protein sequence ID" value="PIA45044.1"/>
    <property type="molecule type" value="Genomic_DNA"/>
</dbReference>
<dbReference type="InterPro" id="IPR029058">
    <property type="entry name" value="AB_hydrolase_fold"/>
</dbReference>
<dbReference type="GO" id="GO:0047746">
    <property type="term" value="F:chlorophyllase activity"/>
    <property type="evidence" value="ECO:0007669"/>
    <property type="project" value="TreeGrafter"/>
</dbReference>
<dbReference type="Proteomes" id="UP000230069">
    <property type="component" value="Unassembled WGS sequence"/>
</dbReference>
<dbReference type="Pfam" id="PF07224">
    <property type="entry name" value="Chlorophyllase"/>
    <property type="match status" value="1"/>
</dbReference>
<dbReference type="AlphaFoldDB" id="A0A2G5DNE8"/>
<keyword evidence="2" id="KW-1185">Reference proteome</keyword>
<dbReference type="InterPro" id="IPR017395">
    <property type="entry name" value="Chlorophyllase-like"/>
</dbReference>
<sequence length="185" mass="20813">MAATLLVKPDINDVKLASKSSTPSTTSVFEEGLFDLSPQLRLRPTIHQSRPPKELLILSPKAKGKYPVIIFLHGFSLSNSYYTDLLKHIASHGYIIVAPQLYNVMPVPAWSGDGEIKSTAAVTDWLPKGLQSVLSENNGKAEMSEKKKKPLIRRCRGSNPGHPRDRREYLPLYYNDIFVYVRHLI</sequence>
<dbReference type="Gene3D" id="3.40.50.1820">
    <property type="entry name" value="alpha/beta hydrolase"/>
    <property type="match status" value="1"/>
</dbReference>
<dbReference type="STRING" id="218851.A0A2G5DNE8"/>
<dbReference type="UniPathway" id="UPA00674"/>
<dbReference type="PANTHER" id="PTHR33428:SF10">
    <property type="entry name" value="CHLOROPHYLLASE-1"/>
    <property type="match status" value="1"/>
</dbReference>
<organism evidence="1 2">
    <name type="scientific">Aquilegia coerulea</name>
    <name type="common">Rocky mountain columbine</name>
    <dbReference type="NCBI Taxonomy" id="218851"/>
    <lineage>
        <taxon>Eukaryota</taxon>
        <taxon>Viridiplantae</taxon>
        <taxon>Streptophyta</taxon>
        <taxon>Embryophyta</taxon>
        <taxon>Tracheophyta</taxon>
        <taxon>Spermatophyta</taxon>
        <taxon>Magnoliopsida</taxon>
        <taxon>Ranunculales</taxon>
        <taxon>Ranunculaceae</taxon>
        <taxon>Thalictroideae</taxon>
        <taxon>Aquilegia</taxon>
    </lineage>
</organism>
<evidence type="ECO:0000313" key="2">
    <source>
        <dbReference type="Proteomes" id="UP000230069"/>
    </source>
</evidence>